<dbReference type="SUPFAM" id="SSF52540">
    <property type="entry name" value="P-loop containing nucleoside triphosphate hydrolases"/>
    <property type="match status" value="1"/>
</dbReference>
<dbReference type="Gene3D" id="3.40.50.300">
    <property type="entry name" value="P-loop containing nucleotide triphosphate hydrolases"/>
    <property type="match status" value="1"/>
</dbReference>
<organism evidence="1 2">
    <name type="scientific">Skermanella stibiiresistens SB22</name>
    <dbReference type="NCBI Taxonomy" id="1385369"/>
    <lineage>
        <taxon>Bacteria</taxon>
        <taxon>Pseudomonadati</taxon>
        <taxon>Pseudomonadota</taxon>
        <taxon>Alphaproteobacteria</taxon>
        <taxon>Rhodospirillales</taxon>
        <taxon>Azospirillaceae</taxon>
        <taxon>Skermanella</taxon>
    </lineage>
</organism>
<dbReference type="PANTHER" id="PTHR11669">
    <property type="entry name" value="REPLICATION FACTOR C / DNA POLYMERASE III GAMMA-TAU SUBUNIT"/>
    <property type="match status" value="1"/>
</dbReference>
<dbReference type="GO" id="GO:0006261">
    <property type="term" value="P:DNA-templated DNA replication"/>
    <property type="evidence" value="ECO:0007669"/>
    <property type="project" value="TreeGrafter"/>
</dbReference>
<proteinExistence type="predicted"/>
<dbReference type="InterPro" id="IPR050238">
    <property type="entry name" value="DNA_Rep/Repair_Clamp_Loader"/>
</dbReference>
<accession>W9HED4</accession>
<gene>
    <name evidence="1" type="ORF">N825_20365</name>
</gene>
<keyword evidence="2" id="KW-1185">Reference proteome</keyword>
<dbReference type="Proteomes" id="UP000019486">
    <property type="component" value="Unassembled WGS sequence"/>
</dbReference>
<comment type="caution">
    <text evidence="1">The sequence shown here is derived from an EMBL/GenBank/DDBJ whole genome shotgun (WGS) entry which is preliminary data.</text>
</comment>
<reference evidence="1 2" key="1">
    <citation type="submission" date="2013-08" db="EMBL/GenBank/DDBJ databases">
        <title>The genome sequence of Skermanella stibiiresistens.</title>
        <authorList>
            <person name="Zhu W."/>
            <person name="Wang G."/>
        </authorList>
    </citation>
    <scope>NUCLEOTIDE SEQUENCE [LARGE SCALE GENOMIC DNA]</scope>
    <source>
        <strain evidence="1 2">SB22</strain>
    </source>
</reference>
<dbReference type="AlphaFoldDB" id="W9HED4"/>
<evidence type="ECO:0000313" key="2">
    <source>
        <dbReference type="Proteomes" id="UP000019486"/>
    </source>
</evidence>
<dbReference type="EMBL" id="AVFL01000002">
    <property type="protein sequence ID" value="EWY42248.1"/>
    <property type="molecule type" value="Genomic_DNA"/>
</dbReference>
<name>W9HED4_9PROT</name>
<dbReference type="PANTHER" id="PTHR11669:SF8">
    <property type="entry name" value="DNA POLYMERASE III SUBUNIT DELTA"/>
    <property type="match status" value="1"/>
</dbReference>
<evidence type="ECO:0000313" key="1">
    <source>
        <dbReference type="EMBL" id="EWY42248.1"/>
    </source>
</evidence>
<dbReference type="PATRIC" id="fig|1385369.3.peg.994"/>
<dbReference type="Pfam" id="PF13177">
    <property type="entry name" value="DNA_pol3_delta2"/>
    <property type="match status" value="1"/>
</dbReference>
<dbReference type="STRING" id="1385369.N825_20365"/>
<dbReference type="RefSeq" id="WP_037447514.1">
    <property type="nucleotide sequence ID" value="NZ_AVFL01000002.1"/>
</dbReference>
<sequence length="362" mass="39260">MSEQVPDPRHNPELLAHQAAERTLLDAWNSGRLPHAWLIGGVSGIGKATLAFRFARFLLSQGGDDAAGLFGDPPPATSLRIGPEHPVFNRVASSGHADLLTIERPFDDKKGRLKSDIPVDQVRRVAPFLRLTAAEGGWRVVILDGAERLNLNGQNAILKILEEPPSRTVLMVVTENPGGLLPTIRSRCRKLSLDPLPEQVVIDLLSRHRPDLPEGDRAALARLAEGSIGRALDLAEAGGLALYRDLMGLLGTLPRLDVVAAHGLGDKLARKGADTAYYAVTDLLVWWLARFARSLARGVLPPEVVPGEAALMSRLAGDRGLDRWVEVWEKVNRLFARAESANLDRKQVVLNALLTVEAAVSA</sequence>
<dbReference type="NCBIfam" id="NF005677">
    <property type="entry name" value="PRK07471.1"/>
    <property type="match status" value="1"/>
</dbReference>
<protein>
    <submittedName>
        <fullName evidence="1">DNA polymerase III subunit delta</fullName>
    </submittedName>
</protein>
<dbReference type="OrthoDB" id="9811073at2"/>
<dbReference type="InterPro" id="IPR027417">
    <property type="entry name" value="P-loop_NTPase"/>
</dbReference>
<dbReference type="GO" id="GO:0009360">
    <property type="term" value="C:DNA polymerase III complex"/>
    <property type="evidence" value="ECO:0007669"/>
    <property type="project" value="TreeGrafter"/>
</dbReference>